<comment type="caution">
    <text evidence="1">The sequence shown here is derived from an EMBL/GenBank/DDBJ whole genome shotgun (WGS) entry which is preliminary data.</text>
</comment>
<dbReference type="EMBL" id="JBFSSG010000001">
    <property type="protein sequence ID" value="MEZ8719745.1"/>
    <property type="molecule type" value="Genomic_DNA"/>
</dbReference>
<dbReference type="RefSeq" id="WP_269336653.1">
    <property type="nucleotide sequence ID" value="NZ_JBFSSG010000001.1"/>
</dbReference>
<protein>
    <recommendedName>
        <fullName evidence="3">DUF2163 domain-containing protein</fullName>
    </recommendedName>
</protein>
<proteinExistence type="predicted"/>
<evidence type="ECO:0008006" key="3">
    <source>
        <dbReference type="Google" id="ProtNLM"/>
    </source>
</evidence>
<accession>A0ABV4MRP0</accession>
<sequence>MQAIAIFERRDDENVFLFPVLINVDLTPTDHRFDLFDYKGRAYQALSDVDYTDSENAISDAATSPALDAIIPFDPAIPLGKWKRIKSSMKNELITSLLINLYTTDAMIDRTGFVVPDGMKLDVSIDENGKDVFIKVTCDSASIHDIQKLNQAHNQYNSFVRSERYSTGDEASVMTAYFDKAFKE</sequence>
<organism evidence="1 2">
    <name type="scientific">Vibrio pomeroyi</name>
    <dbReference type="NCBI Taxonomy" id="198832"/>
    <lineage>
        <taxon>Bacteria</taxon>
        <taxon>Pseudomonadati</taxon>
        <taxon>Pseudomonadota</taxon>
        <taxon>Gammaproteobacteria</taxon>
        <taxon>Vibrionales</taxon>
        <taxon>Vibrionaceae</taxon>
        <taxon>Vibrio</taxon>
    </lineage>
</organism>
<name>A0ABV4MRP0_9VIBR</name>
<reference evidence="1 2" key="1">
    <citation type="journal article" date="2024" name="ISME J.">
        <title>Tailless and filamentous prophages are predominant in marine Vibrio.</title>
        <authorList>
            <person name="Steensen K."/>
            <person name="Seneca J."/>
            <person name="Bartlau N."/>
            <person name="Yu X.A."/>
            <person name="Hussain F.A."/>
            <person name="Polz M.F."/>
        </authorList>
    </citation>
    <scope>NUCLEOTIDE SEQUENCE [LARGE SCALE GENOMIC DNA]</scope>
    <source>
        <strain evidence="1 2">10N.239.312.F12</strain>
    </source>
</reference>
<evidence type="ECO:0000313" key="2">
    <source>
        <dbReference type="Proteomes" id="UP001570071"/>
    </source>
</evidence>
<dbReference type="Proteomes" id="UP001570071">
    <property type="component" value="Unassembled WGS sequence"/>
</dbReference>
<keyword evidence="2" id="KW-1185">Reference proteome</keyword>
<gene>
    <name evidence="1" type="ORF">AB6D66_01610</name>
</gene>
<evidence type="ECO:0000313" key="1">
    <source>
        <dbReference type="EMBL" id="MEZ8719745.1"/>
    </source>
</evidence>